<dbReference type="EC" id="3.1.1.11" evidence="5"/>
<gene>
    <name evidence="8" type="ORF">LV89_01092</name>
</gene>
<evidence type="ECO:0000256" key="3">
    <source>
        <dbReference type="ARBA" id="ARBA00023085"/>
    </source>
</evidence>
<evidence type="ECO:0000313" key="8">
    <source>
        <dbReference type="EMBL" id="PWK28309.1"/>
    </source>
</evidence>
<proteinExistence type="inferred from homology"/>
<dbReference type="InterPro" id="IPR000070">
    <property type="entry name" value="Pectinesterase_cat"/>
</dbReference>
<dbReference type="SUPFAM" id="SSF51126">
    <property type="entry name" value="Pectin lyase-like"/>
    <property type="match status" value="1"/>
</dbReference>
<keyword evidence="9" id="KW-1185">Reference proteome</keyword>
<dbReference type="InterPro" id="IPR049492">
    <property type="entry name" value="BD-FAE-like_dom"/>
</dbReference>
<keyword evidence="3 5" id="KW-0063">Aspartyl esterase</keyword>
<dbReference type="PROSITE" id="PS00503">
    <property type="entry name" value="PECTINESTERASE_2"/>
    <property type="match status" value="1"/>
</dbReference>
<dbReference type="InterPro" id="IPR033131">
    <property type="entry name" value="Pectinesterase_Asp_AS"/>
</dbReference>
<dbReference type="PANTHER" id="PTHR31321">
    <property type="entry name" value="ACYL-COA THIOESTER HYDROLASE YBHC-RELATED"/>
    <property type="match status" value="1"/>
</dbReference>
<dbReference type="Proteomes" id="UP000245489">
    <property type="component" value="Unassembled WGS sequence"/>
</dbReference>
<reference evidence="8 9" key="1">
    <citation type="submission" date="2018-05" db="EMBL/GenBank/DDBJ databases">
        <title>Genomic Encyclopedia of Archaeal and Bacterial Type Strains, Phase II (KMG-II): from individual species to whole genera.</title>
        <authorList>
            <person name="Goeker M."/>
        </authorList>
    </citation>
    <scope>NUCLEOTIDE SEQUENCE [LARGE SCALE GENOMIC DNA]</scope>
    <source>
        <strain evidence="8 9">DSM 22214</strain>
    </source>
</reference>
<sequence length="635" mass="70920">MKKLSKFPLFRIYVSIFLSFITIWNSNSQALKIQHDLVVAKDGSGDFRYIQDAVDAIRVYLPKRITVRIKKGIYKEKIVIPSTLSNITFVGEEGTVISYDDFSGKGKMETFDSYTLKVMGNDITLENLVIENTAGRVGQAVALHIEGDRCVMRKCKFLGNQDTIFASGENSRQHFINCYIEGTVDFIFGSSTALFENCTIHSKVNGYVSAASTPNWVNYGYVFKNCKLTADAGVDKVFLGRPWRSFAKTAFINCELGKHIVATGWDNWSNVANETTTFYAEYKNSGEGANLNARAKWSHQLSDEEAAAFTTEKIFAGSLKPSLNTFWSQPSFIGITGKIDSSYSNNSAYLNTKKSHPITEIVPEKSLSSVNEQKAISYGKIGERALLLDVFSPKKVAKKALPAIIIIHGGGWRTGNRTQHHQLARRLADLGYVCFTPEYRLSTEALYPAAVYDLKTALRWMKANAQTYNIDTNRIATLGFSAGGQLSAFMGVTAQNPYFEGNNANLNHSSKVQAVVDIDGTLSFVHAESGEGDDRKNTSAATYWFGYSKADNLKLWEEASPLTHVGKNTPPMLFLNSSVDRMHAGREDFRKVLDQNNIYSEVHSFPDSPHSFCLFNPWFEPTIKYIDEFLKKVLK</sequence>
<dbReference type="Pfam" id="PF20434">
    <property type="entry name" value="BD-FAE"/>
    <property type="match status" value="1"/>
</dbReference>
<protein>
    <recommendedName>
        <fullName evidence="5">Pectinesterase</fullName>
        <ecNumber evidence="5">3.1.1.11</ecNumber>
    </recommendedName>
</protein>
<evidence type="ECO:0000259" key="7">
    <source>
        <dbReference type="Pfam" id="PF20434"/>
    </source>
</evidence>
<dbReference type="PANTHER" id="PTHR31321:SF57">
    <property type="entry name" value="PECTINESTERASE 53-RELATED"/>
    <property type="match status" value="1"/>
</dbReference>
<comment type="catalytic activity">
    <reaction evidence="5">
        <text>[(1-&gt;4)-alpha-D-galacturonosyl methyl ester](n) + n H2O = [(1-&gt;4)-alpha-D-galacturonosyl](n) + n methanol + n H(+)</text>
        <dbReference type="Rhea" id="RHEA:22380"/>
        <dbReference type="Rhea" id="RHEA-COMP:14570"/>
        <dbReference type="Rhea" id="RHEA-COMP:14573"/>
        <dbReference type="ChEBI" id="CHEBI:15377"/>
        <dbReference type="ChEBI" id="CHEBI:15378"/>
        <dbReference type="ChEBI" id="CHEBI:17790"/>
        <dbReference type="ChEBI" id="CHEBI:140522"/>
        <dbReference type="ChEBI" id="CHEBI:140523"/>
        <dbReference type="EC" id="3.1.1.11"/>
    </reaction>
</comment>
<dbReference type="GO" id="GO:0009279">
    <property type="term" value="C:cell outer membrane"/>
    <property type="evidence" value="ECO:0007669"/>
    <property type="project" value="TreeGrafter"/>
</dbReference>
<dbReference type="InterPro" id="IPR011050">
    <property type="entry name" value="Pectin_lyase_fold/virulence"/>
</dbReference>
<feature type="domain" description="BD-FAE-like" evidence="7">
    <location>
        <begin position="388"/>
        <end position="581"/>
    </location>
</feature>
<evidence type="ECO:0000259" key="6">
    <source>
        <dbReference type="Pfam" id="PF01095"/>
    </source>
</evidence>
<dbReference type="Gene3D" id="2.160.20.10">
    <property type="entry name" value="Single-stranded right-handed beta-helix, Pectin lyase-like"/>
    <property type="match status" value="1"/>
</dbReference>
<evidence type="ECO:0000256" key="5">
    <source>
        <dbReference type="RuleBase" id="RU000589"/>
    </source>
</evidence>
<comment type="similarity">
    <text evidence="1">Belongs to the pectinesterase family.</text>
</comment>
<dbReference type="UniPathway" id="UPA00545">
    <property type="reaction ID" value="UER00823"/>
</dbReference>
<dbReference type="Gene3D" id="3.40.50.1820">
    <property type="entry name" value="alpha/beta hydrolase"/>
    <property type="match status" value="1"/>
</dbReference>
<evidence type="ECO:0000313" key="9">
    <source>
        <dbReference type="Proteomes" id="UP000245489"/>
    </source>
</evidence>
<dbReference type="EMBL" id="QGGO01000004">
    <property type="protein sequence ID" value="PWK28309.1"/>
    <property type="molecule type" value="Genomic_DNA"/>
</dbReference>
<dbReference type="SUPFAM" id="SSF53474">
    <property type="entry name" value="alpha/beta-Hydrolases"/>
    <property type="match status" value="1"/>
</dbReference>
<dbReference type="Pfam" id="PF01095">
    <property type="entry name" value="Pectinesterase"/>
    <property type="match status" value="1"/>
</dbReference>
<accession>A0A316EFW4</accession>
<comment type="caution">
    <text evidence="8">The sequence shown here is derived from an EMBL/GenBank/DDBJ whole genome shotgun (WGS) entry which is preliminary data.</text>
</comment>
<feature type="active site" evidence="4">
    <location>
        <position position="185"/>
    </location>
</feature>
<dbReference type="InterPro" id="IPR029058">
    <property type="entry name" value="AB_hydrolase_fold"/>
</dbReference>
<evidence type="ECO:0000256" key="4">
    <source>
        <dbReference type="PROSITE-ProRule" id="PRU10040"/>
    </source>
</evidence>
<name>A0A316EFW4_9BACT</name>
<dbReference type="GO" id="GO:0030599">
    <property type="term" value="F:pectinesterase activity"/>
    <property type="evidence" value="ECO:0007669"/>
    <property type="project" value="UniProtKB-UniRule"/>
</dbReference>
<dbReference type="RefSeq" id="WP_109741862.1">
    <property type="nucleotide sequence ID" value="NZ_QGGO01000004.1"/>
</dbReference>
<dbReference type="GO" id="GO:0042545">
    <property type="term" value="P:cell wall modification"/>
    <property type="evidence" value="ECO:0007669"/>
    <property type="project" value="UniProtKB-UniRule"/>
</dbReference>
<dbReference type="AlphaFoldDB" id="A0A316EFW4"/>
<dbReference type="GO" id="GO:0045490">
    <property type="term" value="P:pectin catabolic process"/>
    <property type="evidence" value="ECO:0007669"/>
    <property type="project" value="UniProtKB-UniRule"/>
</dbReference>
<evidence type="ECO:0000256" key="2">
    <source>
        <dbReference type="ARBA" id="ARBA00022801"/>
    </source>
</evidence>
<evidence type="ECO:0000256" key="1">
    <source>
        <dbReference type="ARBA" id="ARBA00008891"/>
    </source>
</evidence>
<dbReference type="InterPro" id="IPR012334">
    <property type="entry name" value="Pectin_lyas_fold"/>
</dbReference>
<organism evidence="8 9">
    <name type="scientific">Arcicella aurantiaca</name>
    <dbReference type="NCBI Taxonomy" id="591202"/>
    <lineage>
        <taxon>Bacteria</taxon>
        <taxon>Pseudomonadati</taxon>
        <taxon>Bacteroidota</taxon>
        <taxon>Cytophagia</taxon>
        <taxon>Cytophagales</taxon>
        <taxon>Flectobacillaceae</taxon>
        <taxon>Arcicella</taxon>
    </lineage>
</organism>
<comment type="pathway">
    <text evidence="5">Glycan metabolism; pectin degradation; 2-dehydro-3-deoxy-D-gluconate from pectin: step 1/5.</text>
</comment>
<feature type="domain" description="Pectinesterase catalytic" evidence="6">
    <location>
        <begin position="36"/>
        <end position="317"/>
    </location>
</feature>
<keyword evidence="2 5" id="KW-0378">Hydrolase</keyword>
<dbReference type="OrthoDB" id="9777975at2"/>